<dbReference type="OrthoDB" id="880022at2"/>
<dbReference type="Proteomes" id="UP000198345">
    <property type="component" value="Unassembled WGS sequence"/>
</dbReference>
<dbReference type="AlphaFoldDB" id="A0A226H287"/>
<reference evidence="1 2" key="1">
    <citation type="submission" date="2016-11" db="EMBL/GenBank/DDBJ databases">
        <title>Whole genomes of Flavobacteriaceae.</title>
        <authorList>
            <person name="Stine C."/>
            <person name="Li C."/>
            <person name="Tadesse D."/>
        </authorList>
    </citation>
    <scope>NUCLEOTIDE SEQUENCE [LARGE SCALE GENOMIC DNA]</scope>
    <source>
        <strain evidence="1 2">DSM 18292</strain>
    </source>
</reference>
<comment type="caution">
    <text evidence="1">The sequence shown here is derived from an EMBL/GenBank/DDBJ whole genome shotgun (WGS) entry which is preliminary data.</text>
</comment>
<protein>
    <submittedName>
        <fullName evidence="1">Uncharacterized protein</fullName>
    </submittedName>
</protein>
<evidence type="ECO:0000313" key="1">
    <source>
        <dbReference type="EMBL" id="OXA88305.1"/>
    </source>
</evidence>
<keyword evidence="2" id="KW-1185">Reference proteome</keyword>
<dbReference type="RefSeq" id="WP_089050727.1">
    <property type="nucleotide sequence ID" value="NZ_FXTV01000013.1"/>
</dbReference>
<organism evidence="1 2">
    <name type="scientific">Flavobacterium hercynium</name>
    <dbReference type="NCBI Taxonomy" id="387094"/>
    <lineage>
        <taxon>Bacteria</taxon>
        <taxon>Pseudomonadati</taxon>
        <taxon>Bacteroidota</taxon>
        <taxon>Flavobacteriia</taxon>
        <taxon>Flavobacteriales</taxon>
        <taxon>Flavobacteriaceae</taxon>
        <taxon>Flavobacterium</taxon>
    </lineage>
</organism>
<accession>A0A226H287</accession>
<proteinExistence type="predicted"/>
<sequence>MKNFSVAICLFIVSVVGAQQKICKTSILNKNNLLEKNEINKYQKYDFSKLWTKTDNNAVFGVIGDNYERILIKLISVKKDLKNQNEYGVYGKSQVKGNICDFTGTITIIKIQEIKNPSFGNDDEYKDQGIKSQGLLTANYKFIENKTQKSTGNFEGTLETIWYLDKNNSMRYNDIDINSDSYFNNAFVGTWKSDSTQKSKLCNWGDYRVPNVNCDFDIGAAEVSVSEKYKKYGWLTMPKLNWWK</sequence>
<name>A0A226H287_9FLAO</name>
<gene>
    <name evidence="1" type="ORF">B0A66_15300</name>
</gene>
<evidence type="ECO:0000313" key="2">
    <source>
        <dbReference type="Proteomes" id="UP000198345"/>
    </source>
</evidence>
<dbReference type="EMBL" id="MUGW01000032">
    <property type="protein sequence ID" value="OXA88305.1"/>
    <property type="molecule type" value="Genomic_DNA"/>
</dbReference>